<evidence type="ECO:0000313" key="2">
    <source>
        <dbReference type="Proteomes" id="UP000251717"/>
    </source>
</evidence>
<dbReference type="Proteomes" id="UP000251717">
    <property type="component" value="Unassembled WGS sequence"/>
</dbReference>
<dbReference type="EMBL" id="MZGS01000027">
    <property type="protein sequence ID" value="PWB85487.1"/>
    <property type="molecule type" value="Genomic_DNA"/>
</dbReference>
<reference evidence="1 2" key="1">
    <citation type="submission" date="2017-03" db="EMBL/GenBank/DDBJ databases">
        <title>Genome sequence of Methanobrevibacter thaueri.</title>
        <authorList>
            <person name="Poehlein A."/>
            <person name="Seedorf H."/>
            <person name="Daniel R."/>
        </authorList>
    </citation>
    <scope>NUCLEOTIDE SEQUENCE [LARGE SCALE GENOMIC DNA]</scope>
    <source>
        <strain evidence="1 2">DSM 11995</strain>
    </source>
</reference>
<gene>
    <name evidence="1" type="ORF">MBBTH_17510</name>
</gene>
<proteinExistence type="predicted"/>
<evidence type="ECO:0000313" key="1">
    <source>
        <dbReference type="EMBL" id="PWB85487.1"/>
    </source>
</evidence>
<organism evidence="1 2">
    <name type="scientific">Methanobrevibacter thaueri</name>
    <dbReference type="NCBI Taxonomy" id="190975"/>
    <lineage>
        <taxon>Archaea</taxon>
        <taxon>Methanobacteriati</taxon>
        <taxon>Methanobacteriota</taxon>
        <taxon>Methanomada group</taxon>
        <taxon>Methanobacteria</taxon>
        <taxon>Methanobacteriales</taxon>
        <taxon>Methanobacteriaceae</taxon>
        <taxon>Methanobrevibacter</taxon>
    </lineage>
</organism>
<dbReference type="AlphaFoldDB" id="A0A315XNQ9"/>
<keyword evidence="2" id="KW-1185">Reference proteome</keyword>
<dbReference type="RefSeq" id="WP_165814053.1">
    <property type="nucleotide sequence ID" value="NZ_MZGS01000027.1"/>
</dbReference>
<comment type="caution">
    <text evidence="1">The sequence shown here is derived from an EMBL/GenBank/DDBJ whole genome shotgun (WGS) entry which is preliminary data.</text>
</comment>
<protein>
    <submittedName>
        <fullName evidence="1">Uncharacterized protein</fullName>
    </submittedName>
</protein>
<sequence>MRIFIIFTVYLLIRVVSPYGYSGVLFMRLNGGEKSGVDYIPHWIILAEYYGTNDSDKI</sequence>
<name>A0A315XNQ9_9EURY</name>
<accession>A0A315XNQ9</accession>